<dbReference type="Proteomes" id="UP001595901">
    <property type="component" value="Unassembled WGS sequence"/>
</dbReference>
<dbReference type="InterPro" id="IPR016975">
    <property type="entry name" value="Cell_wall_LiaF"/>
</dbReference>
<evidence type="ECO:0000313" key="5">
    <source>
        <dbReference type="Proteomes" id="UP001595901"/>
    </source>
</evidence>
<keyword evidence="1" id="KW-0812">Transmembrane</keyword>
<dbReference type="InterPro" id="IPR047793">
    <property type="entry name" value="LiaF_C"/>
</dbReference>
<protein>
    <submittedName>
        <fullName evidence="4">Cell wall-active antibiotics response protein LiaF</fullName>
    </submittedName>
</protein>
<dbReference type="PIRSF" id="PIRSF031509">
    <property type="entry name" value="Cell_wall_LiaF/YvqF"/>
    <property type="match status" value="1"/>
</dbReference>
<evidence type="ECO:0000259" key="2">
    <source>
        <dbReference type="Pfam" id="PF09922"/>
    </source>
</evidence>
<keyword evidence="5" id="KW-1185">Reference proteome</keyword>
<sequence length="232" mass="26285">MKKFQFFLLVEALLLTGALLTILSDNLIAFILILALTLMALSFFNRDNRGSFLLTISCLFLFLVFMLNPYMIAAILLAVAYTIINHFSEVKHRNRYAVLEFEKDNLSVAPKPNQWIGASRHISQDFYTFDDINVIRVSGSDTIDLTKVIVSGRDNVILIRKIYGPTKILVPRDVAVKLDVSSIYASVSYLGFPEYDLRNQSIRMEQEDDKELLRSVKIVVNVLAGSVEVVRS</sequence>
<evidence type="ECO:0000313" key="4">
    <source>
        <dbReference type="EMBL" id="MFC3931726.1"/>
    </source>
</evidence>
<dbReference type="NCBIfam" id="NF040535">
    <property type="entry name" value="LiaF_C_term"/>
    <property type="match status" value="1"/>
</dbReference>
<comment type="caution">
    <text evidence="4">The sequence shown here is derived from an EMBL/GenBank/DDBJ whole genome shotgun (WGS) entry which is preliminary data.</text>
</comment>
<feature type="transmembrane region" description="Helical" evidence="1">
    <location>
        <begin position="28"/>
        <end position="45"/>
    </location>
</feature>
<name>A0ABV8CZW6_9STRE</name>
<keyword evidence="1" id="KW-0472">Membrane</keyword>
<organism evidence="4 5">
    <name type="scientific">Streptococcus dentapri</name>
    <dbReference type="NCBI Taxonomy" id="573564"/>
    <lineage>
        <taxon>Bacteria</taxon>
        <taxon>Bacillati</taxon>
        <taxon>Bacillota</taxon>
        <taxon>Bacilli</taxon>
        <taxon>Lactobacillales</taxon>
        <taxon>Streptococcaceae</taxon>
        <taxon>Streptococcus</taxon>
    </lineage>
</organism>
<feature type="transmembrane region" description="Helical" evidence="1">
    <location>
        <begin position="52"/>
        <end position="84"/>
    </location>
</feature>
<evidence type="ECO:0000259" key="3">
    <source>
        <dbReference type="Pfam" id="PF24661"/>
    </source>
</evidence>
<dbReference type="InterPro" id="IPR024425">
    <property type="entry name" value="LiaF-like_C"/>
</dbReference>
<feature type="domain" description="Cell wall-active antibiotics response LiaF-like C-terminal" evidence="2">
    <location>
        <begin position="115"/>
        <end position="229"/>
    </location>
</feature>
<keyword evidence="1" id="KW-1133">Transmembrane helix</keyword>
<proteinExistence type="predicted"/>
<accession>A0ABV8CZW6</accession>
<dbReference type="RefSeq" id="WP_380430242.1">
    <property type="nucleotide sequence ID" value="NZ_JBHSAC010000025.1"/>
</dbReference>
<evidence type="ECO:0000256" key="1">
    <source>
        <dbReference type="SAM" id="Phobius"/>
    </source>
</evidence>
<dbReference type="InterPro" id="IPR056066">
    <property type="entry name" value="DUF7649"/>
</dbReference>
<reference evidence="5" key="1">
    <citation type="journal article" date="2019" name="Int. J. Syst. Evol. Microbiol.">
        <title>The Global Catalogue of Microorganisms (GCM) 10K type strain sequencing project: providing services to taxonomists for standard genome sequencing and annotation.</title>
        <authorList>
            <consortium name="The Broad Institute Genomics Platform"/>
            <consortium name="The Broad Institute Genome Sequencing Center for Infectious Disease"/>
            <person name="Wu L."/>
            <person name="Ma J."/>
        </authorList>
    </citation>
    <scope>NUCLEOTIDE SEQUENCE [LARGE SCALE GENOMIC DNA]</scope>
    <source>
        <strain evidence="5">CCUG 58728</strain>
    </source>
</reference>
<gene>
    <name evidence="4" type="primary">liaF</name>
    <name evidence="4" type="ORF">ACFOSE_02820</name>
</gene>
<feature type="domain" description="DUF7649" evidence="3">
    <location>
        <begin position="1"/>
        <end position="85"/>
    </location>
</feature>
<dbReference type="EMBL" id="JBHSAC010000025">
    <property type="protein sequence ID" value="MFC3931726.1"/>
    <property type="molecule type" value="Genomic_DNA"/>
</dbReference>
<dbReference type="Pfam" id="PF24661">
    <property type="entry name" value="DUF7649"/>
    <property type="match status" value="1"/>
</dbReference>
<dbReference type="Pfam" id="PF09922">
    <property type="entry name" value="LiaF-like_C"/>
    <property type="match status" value="1"/>
</dbReference>